<evidence type="ECO:0000256" key="3">
    <source>
        <dbReference type="ARBA" id="ARBA00022989"/>
    </source>
</evidence>
<dbReference type="GO" id="GO:0016020">
    <property type="term" value="C:membrane"/>
    <property type="evidence" value="ECO:0007669"/>
    <property type="project" value="UniProtKB-SubCell"/>
</dbReference>
<sequence>MTGGSLSHLNRLSSAPYDVLNPTQFAGLIVTIFPYLYFLIWEDANRIYKLFFILLCPIILYVLLLTGARSGVICLFVVLLTIFLSKNDWKVNKKGIIFFTISTIVIFAIISSLLSPDFKERYLSIIDSSAKGHDTATGRLNGLKNGIKDLIHVRAVLGYGLGTSEEANYHTTGDTGRDHSLYLEAIQEIGIVGLILFFKLIQSIFKSLAKARKKLQEEFFECKWILNLAKAIQAWATMFLVYSIICFGLSSWEWYFFASLSALCQIYSEKKLC</sequence>
<organism evidence="7 8">
    <name type="scientific">Desulfosarcina widdelii</name>
    <dbReference type="NCBI Taxonomy" id="947919"/>
    <lineage>
        <taxon>Bacteria</taxon>
        <taxon>Pseudomonadati</taxon>
        <taxon>Thermodesulfobacteriota</taxon>
        <taxon>Desulfobacteria</taxon>
        <taxon>Desulfobacterales</taxon>
        <taxon>Desulfosarcinaceae</taxon>
        <taxon>Desulfosarcina</taxon>
    </lineage>
</organism>
<dbReference type="PANTHER" id="PTHR37422">
    <property type="entry name" value="TEICHURONIC ACID BIOSYNTHESIS PROTEIN TUAE"/>
    <property type="match status" value="1"/>
</dbReference>
<dbReference type="AlphaFoldDB" id="A0A5K7YYH4"/>
<dbReference type="KEGG" id="dwd:DSCW_03900"/>
<feature type="transmembrane region" description="Helical" evidence="5">
    <location>
        <begin position="96"/>
        <end position="114"/>
    </location>
</feature>
<feature type="transmembrane region" description="Helical" evidence="5">
    <location>
        <begin position="20"/>
        <end position="40"/>
    </location>
</feature>
<evidence type="ECO:0000256" key="2">
    <source>
        <dbReference type="ARBA" id="ARBA00022692"/>
    </source>
</evidence>
<gene>
    <name evidence="7" type="ORF">DSCW_03900</name>
</gene>
<proteinExistence type="predicted"/>
<reference evidence="7 8" key="1">
    <citation type="submission" date="2019-11" db="EMBL/GenBank/DDBJ databases">
        <title>Comparative genomics of hydrocarbon-degrading Desulfosarcina strains.</title>
        <authorList>
            <person name="Watanabe M."/>
            <person name="Kojima H."/>
            <person name="Fukui M."/>
        </authorList>
    </citation>
    <scope>NUCLEOTIDE SEQUENCE [LARGE SCALE GENOMIC DNA]</scope>
    <source>
        <strain evidence="7 8">PP31</strain>
    </source>
</reference>
<dbReference type="InterPro" id="IPR051533">
    <property type="entry name" value="WaaL-like"/>
</dbReference>
<keyword evidence="3 5" id="KW-1133">Transmembrane helix</keyword>
<feature type="domain" description="O-antigen ligase-related" evidence="6">
    <location>
        <begin position="58"/>
        <end position="198"/>
    </location>
</feature>
<keyword evidence="4 5" id="KW-0472">Membrane</keyword>
<keyword evidence="8" id="KW-1185">Reference proteome</keyword>
<dbReference type="PANTHER" id="PTHR37422:SF21">
    <property type="entry name" value="EXOQ-LIKE PROTEIN"/>
    <property type="match status" value="1"/>
</dbReference>
<comment type="subcellular location">
    <subcellularLocation>
        <location evidence="1">Membrane</location>
        <topology evidence="1">Multi-pass membrane protein</topology>
    </subcellularLocation>
</comment>
<evidence type="ECO:0000256" key="5">
    <source>
        <dbReference type="SAM" id="Phobius"/>
    </source>
</evidence>
<keyword evidence="2 5" id="KW-0812">Transmembrane</keyword>
<evidence type="ECO:0000313" key="8">
    <source>
        <dbReference type="Proteomes" id="UP000427769"/>
    </source>
</evidence>
<dbReference type="InterPro" id="IPR007016">
    <property type="entry name" value="O-antigen_ligase-rel_domated"/>
</dbReference>
<evidence type="ECO:0000256" key="1">
    <source>
        <dbReference type="ARBA" id="ARBA00004141"/>
    </source>
</evidence>
<dbReference type="Pfam" id="PF04932">
    <property type="entry name" value="Wzy_C"/>
    <property type="match status" value="1"/>
</dbReference>
<evidence type="ECO:0000313" key="7">
    <source>
        <dbReference type="EMBL" id="BBO72973.1"/>
    </source>
</evidence>
<feature type="transmembrane region" description="Helical" evidence="5">
    <location>
        <begin position="225"/>
        <end position="245"/>
    </location>
</feature>
<dbReference type="EMBL" id="AP021875">
    <property type="protein sequence ID" value="BBO72973.1"/>
    <property type="molecule type" value="Genomic_DNA"/>
</dbReference>
<name>A0A5K7YYH4_9BACT</name>
<dbReference type="Proteomes" id="UP000427769">
    <property type="component" value="Chromosome"/>
</dbReference>
<protein>
    <recommendedName>
        <fullName evidence="6">O-antigen ligase-related domain-containing protein</fullName>
    </recommendedName>
</protein>
<evidence type="ECO:0000259" key="6">
    <source>
        <dbReference type="Pfam" id="PF04932"/>
    </source>
</evidence>
<evidence type="ECO:0000256" key="4">
    <source>
        <dbReference type="ARBA" id="ARBA00023136"/>
    </source>
</evidence>
<accession>A0A5K7YYH4</accession>
<feature type="transmembrane region" description="Helical" evidence="5">
    <location>
        <begin position="47"/>
        <end position="64"/>
    </location>
</feature>